<proteinExistence type="inferred from homology"/>
<feature type="domain" description="PPIase cyclophilin-type" evidence="2">
    <location>
        <begin position="47"/>
        <end position="206"/>
    </location>
</feature>
<accession>A0A6G0XQP0</accession>
<reference evidence="3 4" key="1">
    <citation type="submission" date="2019-07" db="EMBL/GenBank/DDBJ databases">
        <title>Genomics analysis of Aphanomyces spp. identifies a new class of oomycete effector associated with host adaptation.</title>
        <authorList>
            <person name="Gaulin E."/>
        </authorList>
    </citation>
    <scope>NUCLEOTIDE SEQUENCE [LARGE SCALE GENOMIC DNA]</scope>
    <source>
        <strain evidence="3 4">ATCC 201684</strain>
    </source>
</reference>
<dbReference type="Pfam" id="PF00160">
    <property type="entry name" value="Pro_isomerase"/>
    <property type="match status" value="1"/>
</dbReference>
<dbReference type="InterPro" id="IPR002130">
    <property type="entry name" value="Cyclophilin-type_PPIase_dom"/>
</dbReference>
<dbReference type="SUPFAM" id="SSF50891">
    <property type="entry name" value="Cyclophilin-like"/>
    <property type="match status" value="1"/>
</dbReference>
<gene>
    <name evidence="3" type="ORF">Ae201684_002240</name>
</gene>
<dbReference type="VEuPathDB" id="FungiDB:AeMF1_016345"/>
<dbReference type="EC" id="5.2.1.8" evidence="1"/>
<dbReference type="PRINTS" id="PR00153">
    <property type="entry name" value="CSAPPISMRASE"/>
</dbReference>
<sequence length="209" mass="23421">MQRMFVATSTQRPLSASLQSEVNLRGHVQTTITTRNWKRVLGRRYVWIDVAIDDVPIGRLVAELYMDKVPKTAENFRALVTGDNQHEWSYKNSKCHRILKGFIVQCGAYNSQGGTSIYGKDFEDEQTGLELTHSKRYIRQMANAGPNTNGAQFCFMLGPAPHLNGHHVVFGEVVDGFSVVDHMEEAGVPRDDDKLTHSVVLVNGGEIFD</sequence>
<keyword evidence="1" id="KW-0413">Isomerase</keyword>
<dbReference type="PROSITE" id="PS50072">
    <property type="entry name" value="CSA_PPIASE_2"/>
    <property type="match status" value="1"/>
</dbReference>
<dbReference type="AlphaFoldDB" id="A0A6G0XQP0"/>
<dbReference type="EMBL" id="VJMJ01000023">
    <property type="protein sequence ID" value="KAF0742843.1"/>
    <property type="molecule type" value="Genomic_DNA"/>
</dbReference>
<dbReference type="PANTHER" id="PTHR11071:SF553">
    <property type="entry name" value="PEPTIDYL-PROLYL CIS-TRANS ISOMERASE"/>
    <property type="match status" value="1"/>
</dbReference>
<dbReference type="GO" id="GO:0016018">
    <property type="term" value="F:cyclosporin A binding"/>
    <property type="evidence" value="ECO:0007669"/>
    <property type="project" value="TreeGrafter"/>
</dbReference>
<comment type="catalytic activity">
    <reaction evidence="1">
        <text>[protein]-peptidylproline (omega=180) = [protein]-peptidylproline (omega=0)</text>
        <dbReference type="Rhea" id="RHEA:16237"/>
        <dbReference type="Rhea" id="RHEA-COMP:10747"/>
        <dbReference type="Rhea" id="RHEA-COMP:10748"/>
        <dbReference type="ChEBI" id="CHEBI:83833"/>
        <dbReference type="ChEBI" id="CHEBI:83834"/>
        <dbReference type="EC" id="5.2.1.8"/>
    </reaction>
</comment>
<keyword evidence="1" id="KW-0697">Rotamase</keyword>
<dbReference type="Proteomes" id="UP000481153">
    <property type="component" value="Unassembled WGS sequence"/>
</dbReference>
<dbReference type="Gene3D" id="2.40.100.10">
    <property type="entry name" value="Cyclophilin-like"/>
    <property type="match status" value="1"/>
</dbReference>
<comment type="function">
    <text evidence="1">PPIases accelerate the folding of proteins. It catalyzes the cis-trans isomerization of proline imidic peptide bonds in oligopeptides.</text>
</comment>
<dbReference type="GO" id="GO:0003755">
    <property type="term" value="F:peptidyl-prolyl cis-trans isomerase activity"/>
    <property type="evidence" value="ECO:0007669"/>
    <property type="project" value="UniProtKB-UniRule"/>
</dbReference>
<name>A0A6G0XQP0_9STRA</name>
<evidence type="ECO:0000313" key="3">
    <source>
        <dbReference type="EMBL" id="KAF0742843.1"/>
    </source>
</evidence>
<dbReference type="GO" id="GO:0006457">
    <property type="term" value="P:protein folding"/>
    <property type="evidence" value="ECO:0007669"/>
    <property type="project" value="TreeGrafter"/>
</dbReference>
<evidence type="ECO:0000256" key="1">
    <source>
        <dbReference type="RuleBase" id="RU363019"/>
    </source>
</evidence>
<organism evidence="3 4">
    <name type="scientific">Aphanomyces euteiches</name>
    <dbReference type="NCBI Taxonomy" id="100861"/>
    <lineage>
        <taxon>Eukaryota</taxon>
        <taxon>Sar</taxon>
        <taxon>Stramenopiles</taxon>
        <taxon>Oomycota</taxon>
        <taxon>Saprolegniomycetes</taxon>
        <taxon>Saprolegniales</taxon>
        <taxon>Verrucalvaceae</taxon>
        <taxon>Aphanomyces</taxon>
    </lineage>
</organism>
<protein>
    <recommendedName>
        <fullName evidence="1">Peptidyl-prolyl cis-trans isomerase</fullName>
        <shortName evidence="1">PPIase</shortName>
        <ecNumber evidence="1">5.2.1.8</ecNumber>
    </recommendedName>
</protein>
<dbReference type="InterPro" id="IPR029000">
    <property type="entry name" value="Cyclophilin-like_dom_sf"/>
</dbReference>
<evidence type="ECO:0000259" key="2">
    <source>
        <dbReference type="PROSITE" id="PS50072"/>
    </source>
</evidence>
<dbReference type="PANTHER" id="PTHR11071">
    <property type="entry name" value="PEPTIDYL-PROLYL CIS-TRANS ISOMERASE"/>
    <property type="match status" value="1"/>
</dbReference>
<dbReference type="GO" id="GO:0005737">
    <property type="term" value="C:cytoplasm"/>
    <property type="evidence" value="ECO:0007669"/>
    <property type="project" value="TreeGrafter"/>
</dbReference>
<keyword evidence="4" id="KW-1185">Reference proteome</keyword>
<comment type="similarity">
    <text evidence="1">Belongs to the cyclophilin-type PPIase family.</text>
</comment>
<evidence type="ECO:0000313" key="4">
    <source>
        <dbReference type="Proteomes" id="UP000481153"/>
    </source>
</evidence>
<comment type="caution">
    <text evidence="3">The sequence shown here is derived from an EMBL/GenBank/DDBJ whole genome shotgun (WGS) entry which is preliminary data.</text>
</comment>